<dbReference type="GO" id="GO:0006511">
    <property type="term" value="P:ubiquitin-dependent protein catabolic process"/>
    <property type="evidence" value="ECO:0007669"/>
    <property type="project" value="TreeGrafter"/>
</dbReference>
<dbReference type="PANTHER" id="PTHR21319">
    <property type="entry name" value="RING FINGER AND CHY ZINC FINGER DOMAIN-CONTAINING PROTEIN 1"/>
    <property type="match status" value="1"/>
</dbReference>
<evidence type="ECO:0000256" key="1">
    <source>
        <dbReference type="PROSITE-ProRule" id="PRU00175"/>
    </source>
</evidence>
<dbReference type="PANTHER" id="PTHR21319:SF58">
    <property type="entry name" value="E3 UBIQUITIN-PROTEIN LIGASE RZFP34"/>
    <property type="match status" value="1"/>
</dbReference>
<dbReference type="Gene3D" id="2.20.28.10">
    <property type="match status" value="1"/>
</dbReference>
<feature type="domain" description="RING-type" evidence="2">
    <location>
        <begin position="66"/>
        <end position="109"/>
    </location>
</feature>
<sequence length="190" mass="21957">MGKYYCAKCKFFDDDITKNQYHCDECGICRTGGKDNFFHCKTCGCCYSKEMKDKHRCVERAMHHNCPICFEFIFDTMKDITVLRCGHTIHLECLKEMEKHYRYTCPVCSKSLWDMSKLWSKIDQEIASTPMPAMYQNKMVWILCNDCGANSHVQFHVIAHKCLSCKSYNTRQTRGDTATTCSSGVAEIVS</sequence>
<dbReference type="AlphaFoldDB" id="V4SB39"/>
<dbReference type="Pfam" id="PF13639">
    <property type="entry name" value="zf-RING_2"/>
    <property type="match status" value="1"/>
</dbReference>
<dbReference type="InterPro" id="IPR013083">
    <property type="entry name" value="Znf_RING/FYVE/PHD"/>
</dbReference>
<feature type="domain" description="CTCHY-type" evidence="3">
    <location>
        <begin position="1"/>
        <end position="65"/>
    </location>
</feature>
<organism evidence="4 5">
    <name type="scientific">Citrus clementina</name>
    <name type="common">Clementine</name>
    <name type="synonym">Citrus deliciosa x Citrus sinensis</name>
    <dbReference type="NCBI Taxonomy" id="85681"/>
    <lineage>
        <taxon>Eukaryota</taxon>
        <taxon>Viridiplantae</taxon>
        <taxon>Streptophyta</taxon>
        <taxon>Embryophyta</taxon>
        <taxon>Tracheophyta</taxon>
        <taxon>Spermatophyta</taxon>
        <taxon>Magnoliopsida</taxon>
        <taxon>eudicotyledons</taxon>
        <taxon>Gunneridae</taxon>
        <taxon>Pentapetalae</taxon>
        <taxon>rosids</taxon>
        <taxon>malvids</taxon>
        <taxon>Sapindales</taxon>
        <taxon>Rutaceae</taxon>
        <taxon>Aurantioideae</taxon>
        <taxon>Citrus</taxon>
    </lineage>
</organism>
<keyword evidence="1" id="KW-0479">Metal-binding</keyword>
<keyword evidence="1" id="KW-0862">Zinc</keyword>
<dbReference type="GO" id="GO:0008270">
    <property type="term" value="F:zinc ion binding"/>
    <property type="evidence" value="ECO:0007669"/>
    <property type="project" value="UniProtKB-KW"/>
</dbReference>
<dbReference type="InterPro" id="IPR017921">
    <property type="entry name" value="Znf_CTCHY"/>
</dbReference>
<dbReference type="PROSITE" id="PS50089">
    <property type="entry name" value="ZF_RING_2"/>
    <property type="match status" value="1"/>
</dbReference>
<dbReference type="InterPro" id="IPR001841">
    <property type="entry name" value="Znf_RING"/>
</dbReference>
<dbReference type="PROSITE" id="PS51270">
    <property type="entry name" value="ZF_CTCHY"/>
    <property type="match status" value="1"/>
</dbReference>
<dbReference type="InterPro" id="IPR039512">
    <property type="entry name" value="RCHY1_zinc-ribbon"/>
</dbReference>
<dbReference type="Proteomes" id="UP000030687">
    <property type="component" value="Unassembled WGS sequence"/>
</dbReference>
<keyword evidence="5" id="KW-1185">Reference proteome</keyword>
<dbReference type="GO" id="GO:0016567">
    <property type="term" value="P:protein ubiquitination"/>
    <property type="evidence" value="ECO:0007669"/>
    <property type="project" value="TreeGrafter"/>
</dbReference>
<dbReference type="InterPro" id="IPR037275">
    <property type="entry name" value="Znf_CTCHY_sf"/>
</dbReference>
<dbReference type="Pfam" id="PF14599">
    <property type="entry name" value="zinc_ribbon_6"/>
    <property type="match status" value="1"/>
</dbReference>
<protein>
    <recommendedName>
        <fullName evidence="6">RING-type domain-containing protein</fullName>
    </recommendedName>
</protein>
<dbReference type="EMBL" id="KI536978">
    <property type="protein sequence ID" value="ESR37692.1"/>
    <property type="molecule type" value="Genomic_DNA"/>
</dbReference>
<dbReference type="GO" id="GO:0005634">
    <property type="term" value="C:nucleus"/>
    <property type="evidence" value="ECO:0007669"/>
    <property type="project" value="TreeGrafter"/>
</dbReference>
<accession>V4SB39</accession>
<dbReference type="GO" id="GO:0061630">
    <property type="term" value="F:ubiquitin protein ligase activity"/>
    <property type="evidence" value="ECO:0007669"/>
    <property type="project" value="TreeGrafter"/>
</dbReference>
<proteinExistence type="predicted"/>
<evidence type="ECO:0000259" key="2">
    <source>
        <dbReference type="PROSITE" id="PS50089"/>
    </source>
</evidence>
<gene>
    <name evidence="4" type="ORF">CICLE_v10028942mg</name>
</gene>
<reference evidence="4 5" key="1">
    <citation type="submission" date="2013-10" db="EMBL/GenBank/DDBJ databases">
        <authorList>
            <consortium name="International Citrus Genome Consortium"/>
            <person name="Jenkins J."/>
            <person name="Schmutz J."/>
            <person name="Prochnik S."/>
            <person name="Rokhsar D."/>
            <person name="Gmitter F."/>
            <person name="Ollitrault P."/>
            <person name="Machado M."/>
            <person name="Talon M."/>
            <person name="Wincker P."/>
            <person name="Jaillon O."/>
            <person name="Morgante M."/>
        </authorList>
    </citation>
    <scope>NUCLEOTIDE SEQUENCE</scope>
    <source>
        <strain evidence="5">cv. Clemenules</strain>
    </source>
</reference>
<evidence type="ECO:0000313" key="5">
    <source>
        <dbReference type="Proteomes" id="UP000030687"/>
    </source>
</evidence>
<evidence type="ECO:0000313" key="4">
    <source>
        <dbReference type="EMBL" id="ESR37692.1"/>
    </source>
</evidence>
<dbReference type="SUPFAM" id="SSF161245">
    <property type="entry name" value="Zinc hairpin stack"/>
    <property type="match status" value="1"/>
</dbReference>
<name>V4SB39_CITCL</name>
<dbReference type="SMART" id="SM00184">
    <property type="entry name" value="RING"/>
    <property type="match status" value="1"/>
</dbReference>
<evidence type="ECO:0008006" key="6">
    <source>
        <dbReference type="Google" id="ProtNLM"/>
    </source>
</evidence>
<dbReference type="Gramene" id="ESR37692">
    <property type="protein sequence ID" value="ESR37692"/>
    <property type="gene ID" value="CICLE_v10028942mg"/>
</dbReference>
<dbReference type="Gene3D" id="3.30.40.10">
    <property type="entry name" value="Zinc/RING finger domain, C3HC4 (zinc finger)"/>
    <property type="match status" value="1"/>
</dbReference>
<evidence type="ECO:0000259" key="3">
    <source>
        <dbReference type="PROSITE" id="PS51270"/>
    </source>
</evidence>
<keyword evidence="1" id="KW-0863">Zinc-finger</keyword>
<dbReference type="SUPFAM" id="SSF57850">
    <property type="entry name" value="RING/U-box"/>
    <property type="match status" value="1"/>
</dbReference>